<evidence type="ECO:0000256" key="1">
    <source>
        <dbReference type="ARBA" id="ARBA00023015"/>
    </source>
</evidence>
<dbReference type="SMART" id="SM00353">
    <property type="entry name" value="HLH"/>
    <property type="match status" value="1"/>
</dbReference>
<reference evidence="6" key="1">
    <citation type="journal article" date="2023" name="Plant J.">
        <title>The genome of the king protea, Protea cynaroides.</title>
        <authorList>
            <person name="Chang J."/>
            <person name="Duong T.A."/>
            <person name="Schoeman C."/>
            <person name="Ma X."/>
            <person name="Roodt D."/>
            <person name="Barker N."/>
            <person name="Li Z."/>
            <person name="Van de Peer Y."/>
            <person name="Mizrachi E."/>
        </authorList>
    </citation>
    <scope>NUCLEOTIDE SEQUENCE</scope>
    <source>
        <tissue evidence="6">Young leaves</tissue>
    </source>
</reference>
<dbReference type="AlphaFoldDB" id="A0A9Q0KXZ9"/>
<dbReference type="OrthoDB" id="6106870at2759"/>
<dbReference type="GO" id="GO:0042594">
    <property type="term" value="P:response to starvation"/>
    <property type="evidence" value="ECO:0007669"/>
    <property type="project" value="UniProtKB-ARBA"/>
</dbReference>
<evidence type="ECO:0000259" key="5">
    <source>
        <dbReference type="PROSITE" id="PS50888"/>
    </source>
</evidence>
<dbReference type="Pfam" id="PF00010">
    <property type="entry name" value="HLH"/>
    <property type="match status" value="1"/>
</dbReference>
<gene>
    <name evidence="6" type="ORF">NE237_009562</name>
</gene>
<dbReference type="CDD" id="cd18914">
    <property type="entry name" value="bHLH_AtORG2_like"/>
    <property type="match status" value="1"/>
</dbReference>
<evidence type="ECO:0000313" key="7">
    <source>
        <dbReference type="Proteomes" id="UP001141806"/>
    </source>
</evidence>
<dbReference type="GO" id="GO:0090575">
    <property type="term" value="C:RNA polymerase II transcription regulator complex"/>
    <property type="evidence" value="ECO:0007669"/>
    <property type="project" value="TreeGrafter"/>
</dbReference>
<dbReference type="GO" id="GO:0046983">
    <property type="term" value="F:protein dimerization activity"/>
    <property type="evidence" value="ECO:0007669"/>
    <property type="project" value="InterPro"/>
</dbReference>
<proteinExistence type="predicted"/>
<keyword evidence="1" id="KW-0805">Transcription regulation</keyword>
<evidence type="ECO:0000313" key="6">
    <source>
        <dbReference type="EMBL" id="KAJ4978782.1"/>
    </source>
</evidence>
<dbReference type="PROSITE" id="PS50888">
    <property type="entry name" value="BHLH"/>
    <property type="match status" value="1"/>
</dbReference>
<dbReference type="GO" id="GO:0000981">
    <property type="term" value="F:DNA-binding transcription factor activity, RNA polymerase II-specific"/>
    <property type="evidence" value="ECO:0007669"/>
    <property type="project" value="TreeGrafter"/>
</dbReference>
<keyword evidence="4" id="KW-0539">Nucleus</keyword>
<dbReference type="EMBL" id="JAMYWD010000002">
    <property type="protein sequence ID" value="KAJ4978782.1"/>
    <property type="molecule type" value="Genomic_DNA"/>
</dbReference>
<protein>
    <recommendedName>
        <fullName evidence="5">BHLH domain-containing protein</fullName>
    </recommendedName>
</protein>
<feature type="domain" description="BHLH" evidence="5">
    <location>
        <begin position="47"/>
        <end position="99"/>
    </location>
</feature>
<name>A0A9Q0KXZ9_9MAGN</name>
<dbReference type="PANTHER" id="PTHR13935">
    <property type="entry name" value="ACHAETE-SCUTE TRANSCRIPTION FACTOR-RELATED"/>
    <property type="match status" value="1"/>
</dbReference>
<dbReference type="GO" id="GO:0000977">
    <property type="term" value="F:RNA polymerase II transcription regulatory region sequence-specific DNA binding"/>
    <property type="evidence" value="ECO:0007669"/>
    <property type="project" value="TreeGrafter"/>
</dbReference>
<evidence type="ECO:0000256" key="3">
    <source>
        <dbReference type="ARBA" id="ARBA00023163"/>
    </source>
</evidence>
<evidence type="ECO:0000256" key="2">
    <source>
        <dbReference type="ARBA" id="ARBA00023125"/>
    </source>
</evidence>
<evidence type="ECO:0000256" key="4">
    <source>
        <dbReference type="ARBA" id="ARBA00023242"/>
    </source>
</evidence>
<dbReference type="Gene3D" id="4.10.280.10">
    <property type="entry name" value="Helix-loop-helix DNA-binding domain"/>
    <property type="match status" value="1"/>
</dbReference>
<dbReference type="SUPFAM" id="SSF47459">
    <property type="entry name" value="HLH, helix-loop-helix DNA-binding domain"/>
    <property type="match status" value="1"/>
</dbReference>
<sequence>MGYSIESCNLGETGTLESFLGFPLSQPQIEFDESMPSTTIRFDSAVIKKLSHNASERDRRKKMNILYSTLRSLLPATDYTKKLSIPATISRILKYIPDLRKQVERLKQRREEIQSIISRQTDHVPVNENQSQTTVGTSLPTVSASQVDDKEVLIQICTYRDSRSPLSEALLYLEEEGLQVLNASGFASFGETIFYNFHLQMKESHRMDCEILIQKLLLMFGKREDLLDDDFACR</sequence>
<dbReference type="FunFam" id="4.10.280.10:FF:000074">
    <property type="entry name" value="Transcription factor ORG2"/>
    <property type="match status" value="1"/>
</dbReference>
<dbReference type="InterPro" id="IPR015660">
    <property type="entry name" value="MASH1/Ascl1a-like"/>
</dbReference>
<dbReference type="PANTHER" id="PTHR13935:SF41">
    <property type="entry name" value="TRANSCRIPTION FACTOR ORG2-RELATED"/>
    <property type="match status" value="1"/>
</dbReference>
<organism evidence="6 7">
    <name type="scientific">Protea cynaroides</name>
    <dbReference type="NCBI Taxonomy" id="273540"/>
    <lineage>
        <taxon>Eukaryota</taxon>
        <taxon>Viridiplantae</taxon>
        <taxon>Streptophyta</taxon>
        <taxon>Embryophyta</taxon>
        <taxon>Tracheophyta</taxon>
        <taxon>Spermatophyta</taxon>
        <taxon>Magnoliopsida</taxon>
        <taxon>Proteales</taxon>
        <taxon>Proteaceae</taxon>
        <taxon>Protea</taxon>
    </lineage>
</organism>
<dbReference type="Proteomes" id="UP001141806">
    <property type="component" value="Unassembled WGS sequence"/>
</dbReference>
<accession>A0A9Q0KXZ9</accession>
<comment type="caution">
    <text evidence="6">The sequence shown here is derived from an EMBL/GenBank/DDBJ whole genome shotgun (WGS) entry which is preliminary data.</text>
</comment>
<dbReference type="InterPro" id="IPR011598">
    <property type="entry name" value="bHLH_dom"/>
</dbReference>
<keyword evidence="2" id="KW-0238">DNA-binding</keyword>
<keyword evidence="7" id="KW-1185">Reference proteome</keyword>
<dbReference type="InterPro" id="IPR036638">
    <property type="entry name" value="HLH_DNA-bd_sf"/>
</dbReference>
<keyword evidence="3" id="KW-0804">Transcription</keyword>